<evidence type="ECO:0000259" key="2">
    <source>
        <dbReference type="Pfam" id="PF20434"/>
    </source>
</evidence>
<dbReference type="PANTHER" id="PTHR48081:SF33">
    <property type="entry name" value="KYNURENINE FORMAMIDASE"/>
    <property type="match status" value="1"/>
</dbReference>
<name>A0A329KV11_9MYCO</name>
<dbReference type="GO" id="GO:0016787">
    <property type="term" value="F:hydrolase activity"/>
    <property type="evidence" value="ECO:0007669"/>
    <property type="project" value="UniProtKB-KW"/>
</dbReference>
<reference evidence="3 4" key="1">
    <citation type="submission" date="2018-06" db="EMBL/GenBank/DDBJ databases">
        <title>NTM in soil in Japan.</title>
        <authorList>
            <person name="Ohya K."/>
        </authorList>
    </citation>
    <scope>NUCLEOTIDE SEQUENCE [LARGE SCALE GENOMIC DNA]</scope>
    <source>
        <strain evidence="3 4">GF76</strain>
    </source>
</reference>
<dbReference type="InterPro" id="IPR029058">
    <property type="entry name" value="AB_hydrolase_fold"/>
</dbReference>
<dbReference type="AlphaFoldDB" id="A0A329KV11"/>
<organism evidence="3 4">
    <name type="scientific">Mycobacterium colombiense</name>
    <dbReference type="NCBI Taxonomy" id="339268"/>
    <lineage>
        <taxon>Bacteria</taxon>
        <taxon>Bacillati</taxon>
        <taxon>Actinomycetota</taxon>
        <taxon>Actinomycetes</taxon>
        <taxon>Mycobacteriales</taxon>
        <taxon>Mycobacteriaceae</taxon>
        <taxon>Mycobacterium</taxon>
        <taxon>Mycobacterium avium complex (MAC)</taxon>
    </lineage>
</organism>
<evidence type="ECO:0000313" key="4">
    <source>
        <dbReference type="Proteomes" id="UP000250347"/>
    </source>
</evidence>
<dbReference type="InterPro" id="IPR049492">
    <property type="entry name" value="BD-FAE-like_dom"/>
</dbReference>
<comment type="caution">
    <text evidence="3">The sequence shown here is derived from an EMBL/GenBank/DDBJ whole genome shotgun (WGS) entry which is preliminary data.</text>
</comment>
<proteinExistence type="predicted"/>
<dbReference type="Proteomes" id="UP000250347">
    <property type="component" value="Unassembled WGS sequence"/>
</dbReference>
<keyword evidence="1 3" id="KW-0378">Hydrolase</keyword>
<sequence>MRRSSGRVPSKPTCRLAKWLLLSAPTAYLTAVSKTVAHVPVVGTQLQPIADAAAMCAWIYRQVPGFFETATRSKRGDAEPRRQHYSHRATVEACERSFSGLVSVDPAEWPPPLRRPPVLDRSELRRRYVYRADVPYGHDPAQVLDVWRASAAPLSPAPILIYVPGGAWVHASRRYQGHTLLAHLAERGWLCLAIDYRVAPRHRWPRHIMDVKAAIAWTRANAASLGGDPTFVAIAGASAGGHLATLAAVSPGDAVFDSELAKTGTAVDVAVSLYGRYDWEDRSTPERARFMGFLEHLIVRQTQRSAPEVFRRASPIARIGEDAPPMLIVHGSGDSVIPVGQARDFVEQLRLRSPSFVGYLEMPGAQHAFDLIDGARTGVACSAIGRFLDAMYREHCRSLVG</sequence>
<dbReference type="InterPro" id="IPR050300">
    <property type="entry name" value="GDXG_lipolytic_enzyme"/>
</dbReference>
<feature type="domain" description="BD-FAE-like" evidence="2">
    <location>
        <begin position="155"/>
        <end position="349"/>
    </location>
</feature>
<dbReference type="Pfam" id="PF20434">
    <property type="entry name" value="BD-FAE"/>
    <property type="match status" value="1"/>
</dbReference>
<dbReference type="PANTHER" id="PTHR48081">
    <property type="entry name" value="AB HYDROLASE SUPERFAMILY PROTEIN C4A8.06C"/>
    <property type="match status" value="1"/>
</dbReference>
<dbReference type="RefSeq" id="WP_112707181.1">
    <property type="nucleotide sequence ID" value="NZ_QMEU01000005.1"/>
</dbReference>
<dbReference type="SUPFAM" id="SSF53474">
    <property type="entry name" value="alpha/beta-Hydrolases"/>
    <property type="match status" value="1"/>
</dbReference>
<evidence type="ECO:0000313" key="3">
    <source>
        <dbReference type="EMBL" id="RAU99417.1"/>
    </source>
</evidence>
<dbReference type="EMBL" id="QMEU01000005">
    <property type="protein sequence ID" value="RAU99417.1"/>
    <property type="molecule type" value="Genomic_DNA"/>
</dbReference>
<evidence type="ECO:0000256" key="1">
    <source>
        <dbReference type="ARBA" id="ARBA00022801"/>
    </source>
</evidence>
<dbReference type="Gene3D" id="3.40.50.1820">
    <property type="entry name" value="alpha/beta hydrolase"/>
    <property type="match status" value="1"/>
</dbReference>
<protein>
    <submittedName>
        <fullName evidence="3">Alpha/beta hydrolase</fullName>
    </submittedName>
</protein>
<accession>A0A329KV11</accession>
<gene>
    <name evidence="3" type="ORF">DQP58_03660</name>
</gene>